<gene>
    <name evidence="2" type="ORF">SAMN05421578_10226</name>
</gene>
<dbReference type="RefSeq" id="WP_068592779.1">
    <property type="nucleotide sequence ID" value="NZ_FTNK01000002.1"/>
</dbReference>
<sequence>MYNENPFDRDMSDIIKPVISIFIHSNKLKADILVEESNVSKILKLGIFPFINVVCSPTEDTILVEKLQEYQGVKLTEYSYCDNEKKNFFTLKSENFEKIVLFGEEDKKNIKYKNSDISLLDIFAAEEFDYFVINDENPILNDDIKSQKNLVSPKYGMELIRLLLVNNKLFFVGKNFTVNEGYYYLYRFKTLFKKYQYAWSVVVSANSVISDDFFEQFSSLSQRLEFLCRTYDNLSFHDLKKANNDTQKNTLYHFAYFIMLVTGIFDDLAWIIKHLYELNLSKMEIGIKIPENKESTKFLNNLKLVNMPIYDYLTDVDTRNLIQLFYPLRDTLQHRSFLSGVRVKNNSKNIDKNLFAVPQKTVELIKNSSVTIDDFGIVENIGDSYYLDAHLFSYKAIQVVADIVNTNLSLIDLERILALLDEASILSLEQSNKDYENGLGAYLGWGSEPVYF</sequence>
<accession>A0ABY1JM28</accession>
<reference evidence="2 3" key="1">
    <citation type="submission" date="2017-01" db="EMBL/GenBank/DDBJ databases">
        <authorList>
            <person name="Varghese N."/>
            <person name="Submissions S."/>
        </authorList>
    </citation>
    <scope>NUCLEOTIDE SEQUENCE [LARGE SCALE GENOMIC DNA]</scope>
    <source>
        <strain evidence="2 3">ATCC 23464</strain>
    </source>
</reference>
<comment type="caution">
    <text evidence="2">The sequence shown here is derived from an EMBL/GenBank/DDBJ whole genome shotgun (WGS) entry which is preliminary data.</text>
</comment>
<keyword evidence="3" id="KW-1185">Reference proteome</keyword>
<organism evidence="2 3">
    <name type="scientific">Paenibacillus macquariensis</name>
    <dbReference type="NCBI Taxonomy" id="948756"/>
    <lineage>
        <taxon>Bacteria</taxon>
        <taxon>Bacillati</taxon>
        <taxon>Bacillota</taxon>
        <taxon>Bacilli</taxon>
        <taxon>Bacillales</taxon>
        <taxon>Paenibacillaceae</taxon>
        <taxon>Paenibacillus</taxon>
    </lineage>
</organism>
<dbReference type="EMBL" id="FTNK01000002">
    <property type="protein sequence ID" value="SIQ44610.1"/>
    <property type="molecule type" value="Genomic_DNA"/>
</dbReference>
<evidence type="ECO:0000256" key="1">
    <source>
        <dbReference type="SAM" id="Phobius"/>
    </source>
</evidence>
<evidence type="ECO:0000313" key="2">
    <source>
        <dbReference type="EMBL" id="SIQ44610.1"/>
    </source>
</evidence>
<keyword evidence="1" id="KW-0472">Membrane</keyword>
<protein>
    <submittedName>
        <fullName evidence="2">Uncharacterized protein</fullName>
    </submittedName>
</protein>
<feature type="transmembrane region" description="Helical" evidence="1">
    <location>
        <begin position="251"/>
        <end position="272"/>
    </location>
</feature>
<keyword evidence="1" id="KW-0812">Transmembrane</keyword>
<name>A0ABY1JM28_9BACL</name>
<proteinExistence type="predicted"/>
<evidence type="ECO:0000313" key="3">
    <source>
        <dbReference type="Proteomes" id="UP000186666"/>
    </source>
</evidence>
<keyword evidence="1" id="KW-1133">Transmembrane helix</keyword>
<dbReference type="Proteomes" id="UP000186666">
    <property type="component" value="Unassembled WGS sequence"/>
</dbReference>